<protein>
    <submittedName>
        <fullName evidence="1">Uncharacterized protein</fullName>
    </submittedName>
</protein>
<dbReference type="Proteomes" id="UP001163835">
    <property type="component" value="Unassembled WGS sequence"/>
</dbReference>
<comment type="caution">
    <text evidence="1">The sequence shown here is derived from an EMBL/GenBank/DDBJ whole genome shotgun (WGS) entry which is preliminary data.</text>
</comment>
<sequence>MSLFLLRPAVFLLATIYACPSPAHAEVASHSGMVFGPDSNGVCYEGSLQGSATPCPTQIYPHLPKTAVAAIVIAVVFGVSTPLRNGVLLLLWRRQVRATTDDSASSLFDFVSGERRLRTSNSSLSPSWPNSPPLSVTTMIDSQSILNEKELHGSESYFHHGSHGPEADVEGSVETLTAVSLIVVTDTT</sequence>
<dbReference type="EMBL" id="MU795140">
    <property type="protein sequence ID" value="KAJ3809733.1"/>
    <property type="molecule type" value="Genomic_DNA"/>
</dbReference>
<gene>
    <name evidence="1" type="ORF">F5876DRAFT_77477</name>
</gene>
<accession>A0ACC1TYQ2</accession>
<organism evidence="1 2">
    <name type="scientific">Lentinula aff. lateritia</name>
    <dbReference type="NCBI Taxonomy" id="2804960"/>
    <lineage>
        <taxon>Eukaryota</taxon>
        <taxon>Fungi</taxon>
        <taxon>Dikarya</taxon>
        <taxon>Basidiomycota</taxon>
        <taxon>Agaricomycotina</taxon>
        <taxon>Agaricomycetes</taxon>
        <taxon>Agaricomycetidae</taxon>
        <taxon>Agaricales</taxon>
        <taxon>Marasmiineae</taxon>
        <taxon>Omphalotaceae</taxon>
        <taxon>Lentinula</taxon>
    </lineage>
</organism>
<keyword evidence="2" id="KW-1185">Reference proteome</keyword>
<proteinExistence type="predicted"/>
<reference evidence="1" key="1">
    <citation type="submission" date="2022-09" db="EMBL/GenBank/DDBJ databases">
        <title>A Global Phylogenomic Analysis of the Shiitake Genus Lentinula.</title>
        <authorList>
            <consortium name="DOE Joint Genome Institute"/>
            <person name="Sierra-Patev S."/>
            <person name="Min B."/>
            <person name="Naranjo-Ortiz M."/>
            <person name="Looney B."/>
            <person name="Konkel Z."/>
            <person name="Slot J.C."/>
            <person name="Sakamoto Y."/>
            <person name="Steenwyk J.L."/>
            <person name="Rokas A."/>
            <person name="Carro J."/>
            <person name="Camarero S."/>
            <person name="Ferreira P."/>
            <person name="Molpeceres G."/>
            <person name="Ruiz-Duenas F.J."/>
            <person name="Serrano A."/>
            <person name="Henrissat B."/>
            <person name="Drula E."/>
            <person name="Hughes K.W."/>
            <person name="Mata J.L."/>
            <person name="Ishikawa N.K."/>
            <person name="Vargas-Isla R."/>
            <person name="Ushijima S."/>
            <person name="Smith C.A."/>
            <person name="Ahrendt S."/>
            <person name="Andreopoulos W."/>
            <person name="He G."/>
            <person name="Labutti K."/>
            <person name="Lipzen A."/>
            <person name="Ng V."/>
            <person name="Riley R."/>
            <person name="Sandor L."/>
            <person name="Barry K."/>
            <person name="Martinez A.T."/>
            <person name="Xiao Y."/>
            <person name="Gibbons J.G."/>
            <person name="Terashima K."/>
            <person name="Grigoriev I.V."/>
            <person name="Hibbett D.S."/>
        </authorList>
    </citation>
    <scope>NUCLEOTIDE SEQUENCE</scope>
    <source>
        <strain evidence="1">TMI1499</strain>
    </source>
</reference>
<name>A0ACC1TYQ2_9AGAR</name>
<evidence type="ECO:0000313" key="1">
    <source>
        <dbReference type="EMBL" id="KAJ3809733.1"/>
    </source>
</evidence>
<evidence type="ECO:0000313" key="2">
    <source>
        <dbReference type="Proteomes" id="UP001163835"/>
    </source>
</evidence>